<protein>
    <submittedName>
        <fullName evidence="2">DUF2188 domain-containing protein</fullName>
    </submittedName>
</protein>
<comment type="caution">
    <text evidence="2">The sequence shown here is derived from an EMBL/GenBank/DDBJ whole genome shotgun (WGS) entry which is preliminary data.</text>
</comment>
<organism evidence="2 3">
    <name type="scientific">Dyadobacter chenwenxiniae</name>
    <dbReference type="NCBI Taxonomy" id="2906456"/>
    <lineage>
        <taxon>Bacteria</taxon>
        <taxon>Pseudomonadati</taxon>
        <taxon>Bacteroidota</taxon>
        <taxon>Cytophagia</taxon>
        <taxon>Cytophagales</taxon>
        <taxon>Spirosomataceae</taxon>
        <taxon>Dyadobacter</taxon>
    </lineage>
</organism>
<evidence type="ECO:0000313" key="3">
    <source>
        <dbReference type="Proteomes" id="UP001139000"/>
    </source>
</evidence>
<reference evidence="2" key="1">
    <citation type="submission" date="2021-12" db="EMBL/GenBank/DDBJ databases">
        <title>Novel species in genus Dyadobacter.</title>
        <authorList>
            <person name="Ma C."/>
        </authorList>
    </citation>
    <scope>NUCLEOTIDE SEQUENCE</scope>
    <source>
        <strain evidence="2">LJ419</strain>
    </source>
</reference>
<dbReference type="RefSeq" id="WP_234654562.1">
    <property type="nucleotide sequence ID" value="NZ_CP094997.1"/>
</dbReference>
<dbReference type="EMBL" id="JAJTTC010000001">
    <property type="protein sequence ID" value="MCF0061335.1"/>
    <property type="molecule type" value="Genomic_DNA"/>
</dbReference>
<dbReference type="Pfam" id="PF09954">
    <property type="entry name" value="DUF2188"/>
    <property type="match status" value="1"/>
</dbReference>
<evidence type="ECO:0000256" key="1">
    <source>
        <dbReference type="SAM" id="MobiDB-lite"/>
    </source>
</evidence>
<proteinExistence type="predicted"/>
<keyword evidence="3" id="KW-1185">Reference proteome</keyword>
<dbReference type="Proteomes" id="UP001139000">
    <property type="component" value="Unassembled WGS sequence"/>
</dbReference>
<feature type="region of interest" description="Disordered" evidence="1">
    <location>
        <begin position="46"/>
        <end position="76"/>
    </location>
</feature>
<sequence>MGKDQHVTKHENGWKVIGEGNKKATGVFDTQKEAIEKARSIAKNQESEVVIHRSKGGIRDSDSYGNDPNPPKDKKH</sequence>
<name>A0A9X1PHX1_9BACT</name>
<feature type="compositionally biased region" description="Basic and acidic residues" evidence="1">
    <location>
        <begin position="46"/>
        <end position="62"/>
    </location>
</feature>
<dbReference type="AlphaFoldDB" id="A0A9X1PHX1"/>
<evidence type="ECO:0000313" key="2">
    <source>
        <dbReference type="EMBL" id="MCF0061335.1"/>
    </source>
</evidence>
<accession>A0A9X1PHX1</accession>
<dbReference type="InterPro" id="IPR018691">
    <property type="entry name" value="DUF2188"/>
</dbReference>
<gene>
    <name evidence="2" type="ORF">LXM26_07515</name>
</gene>